<dbReference type="Proteomes" id="UP000828390">
    <property type="component" value="Unassembled WGS sequence"/>
</dbReference>
<accession>A0A9D4IXT8</accession>
<name>A0A9D4IXT8_DREPO</name>
<gene>
    <name evidence="1" type="ORF">DPMN_169043</name>
</gene>
<keyword evidence="2" id="KW-1185">Reference proteome</keyword>
<reference evidence="1" key="2">
    <citation type="submission" date="2020-11" db="EMBL/GenBank/DDBJ databases">
        <authorList>
            <person name="McCartney M.A."/>
            <person name="Auch B."/>
            <person name="Kono T."/>
            <person name="Mallez S."/>
            <person name="Becker A."/>
            <person name="Gohl D.M."/>
            <person name="Silverstein K.A.T."/>
            <person name="Koren S."/>
            <person name="Bechman K.B."/>
            <person name="Herman A."/>
            <person name="Abrahante J.E."/>
            <person name="Garbe J."/>
        </authorList>
    </citation>
    <scope>NUCLEOTIDE SEQUENCE</scope>
    <source>
        <strain evidence="1">Duluth1</strain>
        <tissue evidence="1">Whole animal</tissue>
    </source>
</reference>
<sequence length="82" mass="9088">MQQFIIFKQKPATVSSCSCCEVSTSPAKRATPLSMRRMLASPALQLAHQENQATETATPASSIVDPGVKAIFHWRKRLHRHA</sequence>
<dbReference type="EMBL" id="JAIWYP010000008">
    <property type="protein sequence ID" value="KAH3790835.1"/>
    <property type="molecule type" value="Genomic_DNA"/>
</dbReference>
<reference evidence="1" key="1">
    <citation type="journal article" date="2019" name="bioRxiv">
        <title>The Genome of the Zebra Mussel, Dreissena polymorpha: A Resource for Invasive Species Research.</title>
        <authorList>
            <person name="McCartney M.A."/>
            <person name="Auch B."/>
            <person name="Kono T."/>
            <person name="Mallez S."/>
            <person name="Zhang Y."/>
            <person name="Obille A."/>
            <person name="Becker A."/>
            <person name="Abrahante J.E."/>
            <person name="Garbe J."/>
            <person name="Badalamenti J.P."/>
            <person name="Herman A."/>
            <person name="Mangelson H."/>
            <person name="Liachko I."/>
            <person name="Sullivan S."/>
            <person name="Sone E.D."/>
            <person name="Koren S."/>
            <person name="Silverstein K.A.T."/>
            <person name="Beckman K.B."/>
            <person name="Gohl D.M."/>
        </authorList>
    </citation>
    <scope>NUCLEOTIDE SEQUENCE</scope>
    <source>
        <strain evidence="1">Duluth1</strain>
        <tissue evidence="1">Whole animal</tissue>
    </source>
</reference>
<protein>
    <submittedName>
        <fullName evidence="1">Uncharacterized protein</fullName>
    </submittedName>
</protein>
<proteinExistence type="predicted"/>
<comment type="caution">
    <text evidence="1">The sequence shown here is derived from an EMBL/GenBank/DDBJ whole genome shotgun (WGS) entry which is preliminary data.</text>
</comment>
<organism evidence="1 2">
    <name type="scientific">Dreissena polymorpha</name>
    <name type="common">Zebra mussel</name>
    <name type="synonym">Mytilus polymorpha</name>
    <dbReference type="NCBI Taxonomy" id="45954"/>
    <lineage>
        <taxon>Eukaryota</taxon>
        <taxon>Metazoa</taxon>
        <taxon>Spiralia</taxon>
        <taxon>Lophotrochozoa</taxon>
        <taxon>Mollusca</taxon>
        <taxon>Bivalvia</taxon>
        <taxon>Autobranchia</taxon>
        <taxon>Heteroconchia</taxon>
        <taxon>Euheterodonta</taxon>
        <taxon>Imparidentia</taxon>
        <taxon>Neoheterodontei</taxon>
        <taxon>Myida</taxon>
        <taxon>Dreissenoidea</taxon>
        <taxon>Dreissenidae</taxon>
        <taxon>Dreissena</taxon>
    </lineage>
</organism>
<evidence type="ECO:0000313" key="1">
    <source>
        <dbReference type="EMBL" id="KAH3790835.1"/>
    </source>
</evidence>
<dbReference type="AlphaFoldDB" id="A0A9D4IXT8"/>
<evidence type="ECO:0000313" key="2">
    <source>
        <dbReference type="Proteomes" id="UP000828390"/>
    </source>
</evidence>